<evidence type="ECO:0000259" key="7">
    <source>
        <dbReference type="SMART" id="SM00382"/>
    </source>
</evidence>
<protein>
    <recommendedName>
        <fullName evidence="7">AAA+ ATPase domain-containing protein</fullName>
    </recommendedName>
</protein>
<dbReference type="Gene3D" id="3.80.10.10">
    <property type="entry name" value="Ribonuclease Inhibitor"/>
    <property type="match status" value="3"/>
</dbReference>
<feature type="compositionally biased region" description="Low complexity" evidence="6">
    <location>
        <begin position="370"/>
        <end position="386"/>
    </location>
</feature>
<dbReference type="PANTHER" id="PTHR33463:SF196">
    <property type="entry name" value="NB-ARC DOMAIN DISEASE RESISTANCE PROTEIN"/>
    <property type="match status" value="1"/>
</dbReference>
<keyword evidence="4" id="KW-0067">ATP-binding</keyword>
<sequence>MVPATITGLEGHRGTKYFSSTRQIRSSKCKRAIKHKDHDSWQIDATISDDVASSLDQNREEASKFKGMLGKHLRLLDTTPSGSWVWVCWRTDPVVQFATKILKEELNYLLSYEKNIKDVDNQFNKLKQERQKWGDRVAEEEDRHGREIYPDVSKWLADAGKIIERYEKFQKEEEDAHAGCSAGFPPNLLARHFRSRKSIQLKEDAENHLKRATFNVISHGGGPPSLDLLSNVDYQSLTSRDKAMERITNALKDSSARMIGVHGPSGVGKTTLVMKAVKDLQEGEERPKLFDVVIVANVTKTPNIRKIQGQIADMLWMKLEEENGNQKNEKGEKSRNSTNLEEEKPEQQAPGRDAMKAQQAPEVEVTEQLDASPSSSSSSSASDSSPIITLTTEEHYKGCKVLLISEASQLLNQMDVRPDLVVPVSLLDEKEAMILFNKMAGIGDKSSEFGDLPAQIAKKCNGLSMSIVTTAKGLKNQNRLVWEDTRQKLETQTWGGTPEHSTQLVYGLLENEELKITFLLCACMDNDALVSDLVRLCVGLGFLPGISTVKATRTRVQVMLMKLKESGLLSNSYSSDRFTMQNLVRTTALSIASKERHMLMLNKGKIDEWPDEDELKRYVAISLRHCHVTDAITKSLTCDKLKILEINNDDPHLKLPRQFFKQMKELKVLNLTGVQLSPLGSSIGSLTKLRMLCLEQCTLIPSSVKSSLSKELRVIKKLKNLRILSFSGSNIDCLPLELGDLSNLQTLDISNCLKLNVIPPNVISRLTSLEELYMRNTPIQWQPSVNGVENGQREKASLSELRDLNQLTNLDIQIKSVDHLPKNLFFDKLSSYKIVIGSSNSYLERNFKMPEKHELSMFLAIHQKGGIRIHAQKAIKMLFERVEYLLLGKLTGVQDLFYELNLKGFPRLKYLAIQNNHEIKFLIHPPDMQQPLDKAFEKLETLLLYKVTKIEKICFSPSCLLSKPSFENLKTIKINLCEELKYLFSSSMLELLTSLETIQASDCDSLEKIVHVESTDASKTLMLPKMRTLKLQSLPEFSGFAAITLPPEGIVPKILFHEKVEVSKLERLELSWIQINQIWSDKSSDFGNLIHLDVSGCHNLIYLLPYSLATNLKKLQSLYVSECYNMKNIFIPLPDGSEKVAKGVCFPNLKNIKLSRMSSLGNIWSHDVSVEKLDTLVIEKCNELVNVFRPDMEGIFQGLSSLTVTNCKSMETIFDLTADDKKRYAFETVLRDVHLESLPKLKKILRCQGGHEGTLQLKSLQNITVQHCNELASIFPFSIIRERQLGKLQFLLVSDCSE</sequence>
<evidence type="ECO:0000256" key="2">
    <source>
        <dbReference type="ARBA" id="ARBA00022741"/>
    </source>
</evidence>
<keyword evidence="3" id="KW-0611">Plant defense</keyword>
<dbReference type="InterPro" id="IPR003593">
    <property type="entry name" value="AAA+_ATPase"/>
</dbReference>
<dbReference type="EMBL" id="JASCZI010121097">
    <property type="protein sequence ID" value="MED6159708.1"/>
    <property type="molecule type" value="Genomic_DNA"/>
</dbReference>
<gene>
    <name evidence="8" type="ORF">PIB30_044712</name>
</gene>
<organism evidence="8 9">
    <name type="scientific">Stylosanthes scabra</name>
    <dbReference type="NCBI Taxonomy" id="79078"/>
    <lineage>
        <taxon>Eukaryota</taxon>
        <taxon>Viridiplantae</taxon>
        <taxon>Streptophyta</taxon>
        <taxon>Embryophyta</taxon>
        <taxon>Tracheophyta</taxon>
        <taxon>Spermatophyta</taxon>
        <taxon>Magnoliopsida</taxon>
        <taxon>eudicotyledons</taxon>
        <taxon>Gunneridae</taxon>
        <taxon>Pentapetalae</taxon>
        <taxon>rosids</taxon>
        <taxon>fabids</taxon>
        <taxon>Fabales</taxon>
        <taxon>Fabaceae</taxon>
        <taxon>Papilionoideae</taxon>
        <taxon>50 kb inversion clade</taxon>
        <taxon>dalbergioids sensu lato</taxon>
        <taxon>Dalbergieae</taxon>
        <taxon>Pterocarpus clade</taxon>
        <taxon>Stylosanthes</taxon>
    </lineage>
</organism>
<evidence type="ECO:0000313" key="8">
    <source>
        <dbReference type="EMBL" id="MED6159708.1"/>
    </source>
</evidence>
<dbReference type="Gene3D" id="3.40.50.300">
    <property type="entry name" value="P-loop containing nucleotide triphosphate hydrolases"/>
    <property type="match status" value="1"/>
</dbReference>
<feature type="domain" description="AAA+ ATPase" evidence="7">
    <location>
        <begin position="255"/>
        <end position="446"/>
    </location>
</feature>
<feature type="coiled-coil region" evidence="5">
    <location>
        <begin position="109"/>
        <end position="143"/>
    </location>
</feature>
<dbReference type="PRINTS" id="PR00364">
    <property type="entry name" value="DISEASERSIST"/>
</dbReference>
<dbReference type="InterPro" id="IPR032675">
    <property type="entry name" value="LRR_dom_sf"/>
</dbReference>
<feature type="compositionally biased region" description="Basic and acidic residues" evidence="6">
    <location>
        <begin position="327"/>
        <end position="346"/>
    </location>
</feature>
<evidence type="ECO:0000313" key="9">
    <source>
        <dbReference type="Proteomes" id="UP001341840"/>
    </source>
</evidence>
<proteinExistence type="inferred from homology"/>
<evidence type="ECO:0000256" key="1">
    <source>
        <dbReference type="ARBA" id="ARBA00008894"/>
    </source>
</evidence>
<dbReference type="Proteomes" id="UP001341840">
    <property type="component" value="Unassembled WGS sequence"/>
</dbReference>
<evidence type="ECO:0000256" key="5">
    <source>
        <dbReference type="SAM" id="Coils"/>
    </source>
</evidence>
<evidence type="ECO:0000256" key="6">
    <source>
        <dbReference type="SAM" id="MobiDB-lite"/>
    </source>
</evidence>
<reference evidence="8 9" key="1">
    <citation type="journal article" date="2023" name="Plants (Basel)">
        <title>Bridging the Gap: Combining Genomics and Transcriptomics Approaches to Understand Stylosanthes scabra, an Orphan Legume from the Brazilian Caatinga.</title>
        <authorList>
            <person name="Ferreira-Neto J.R.C."/>
            <person name="da Silva M.D."/>
            <person name="Binneck E."/>
            <person name="de Melo N.F."/>
            <person name="da Silva R.H."/>
            <person name="de Melo A.L.T.M."/>
            <person name="Pandolfi V."/>
            <person name="Bustamante F.O."/>
            <person name="Brasileiro-Vidal A.C."/>
            <person name="Benko-Iseppon A.M."/>
        </authorList>
    </citation>
    <scope>NUCLEOTIDE SEQUENCE [LARGE SCALE GENOMIC DNA]</scope>
    <source>
        <tissue evidence="8">Leaves</tissue>
    </source>
</reference>
<dbReference type="Pfam" id="PF23247">
    <property type="entry name" value="LRR_RPS2"/>
    <property type="match status" value="3"/>
</dbReference>
<dbReference type="InterPro" id="IPR002182">
    <property type="entry name" value="NB-ARC"/>
</dbReference>
<dbReference type="InterPro" id="IPR042197">
    <property type="entry name" value="Apaf_helical"/>
</dbReference>
<keyword evidence="9" id="KW-1185">Reference proteome</keyword>
<dbReference type="Gene3D" id="1.10.8.430">
    <property type="entry name" value="Helical domain of apoptotic protease-activating factors"/>
    <property type="match status" value="1"/>
</dbReference>
<dbReference type="InterPro" id="IPR057135">
    <property type="entry name" value="At4g27190-like_LRR"/>
</dbReference>
<comment type="caution">
    <text evidence="8">The sequence shown here is derived from an EMBL/GenBank/DDBJ whole genome shotgun (WGS) entry which is preliminary data.</text>
</comment>
<dbReference type="Pfam" id="PF00931">
    <property type="entry name" value="NB-ARC"/>
    <property type="match status" value="1"/>
</dbReference>
<dbReference type="PANTHER" id="PTHR33463">
    <property type="entry name" value="NB-ARC DOMAIN-CONTAINING PROTEIN-RELATED"/>
    <property type="match status" value="1"/>
</dbReference>
<comment type="similarity">
    <text evidence="1">Belongs to the disease resistance NB-LRR family.</text>
</comment>
<feature type="region of interest" description="Disordered" evidence="6">
    <location>
        <begin position="322"/>
        <end position="386"/>
    </location>
</feature>
<dbReference type="InterPro" id="IPR027417">
    <property type="entry name" value="P-loop_NTPase"/>
</dbReference>
<evidence type="ECO:0000256" key="3">
    <source>
        <dbReference type="ARBA" id="ARBA00022821"/>
    </source>
</evidence>
<keyword evidence="5" id="KW-0175">Coiled coil</keyword>
<name>A0ABU6UJ73_9FABA</name>
<accession>A0ABU6UJ73</accession>
<dbReference type="SUPFAM" id="SSF52058">
    <property type="entry name" value="L domain-like"/>
    <property type="match status" value="2"/>
</dbReference>
<dbReference type="SUPFAM" id="SSF52540">
    <property type="entry name" value="P-loop containing nucleoside triphosphate hydrolases"/>
    <property type="match status" value="1"/>
</dbReference>
<dbReference type="InterPro" id="IPR050905">
    <property type="entry name" value="Plant_NBS-LRR"/>
</dbReference>
<keyword evidence="2" id="KW-0547">Nucleotide-binding</keyword>
<dbReference type="SMART" id="SM00382">
    <property type="entry name" value="AAA"/>
    <property type="match status" value="1"/>
</dbReference>
<evidence type="ECO:0000256" key="4">
    <source>
        <dbReference type="ARBA" id="ARBA00022840"/>
    </source>
</evidence>